<dbReference type="InterPro" id="IPR013249">
    <property type="entry name" value="RNA_pol_sigma70_r4_t2"/>
</dbReference>
<dbReference type="InterPro" id="IPR014284">
    <property type="entry name" value="RNA_pol_sigma-70_dom"/>
</dbReference>
<dbReference type="PROSITE" id="PS01063">
    <property type="entry name" value="SIGMA70_ECF"/>
    <property type="match status" value="1"/>
</dbReference>
<accession>A0A328BME9</accession>
<dbReference type="InterPro" id="IPR036388">
    <property type="entry name" value="WH-like_DNA-bd_sf"/>
</dbReference>
<dbReference type="InterPro" id="IPR000838">
    <property type="entry name" value="RNA_pol_sigma70_ECF_CS"/>
</dbReference>
<keyword evidence="5 6" id="KW-0804">Transcription</keyword>
<dbReference type="GO" id="GO:0016987">
    <property type="term" value="F:sigma factor activity"/>
    <property type="evidence" value="ECO:0007669"/>
    <property type="project" value="UniProtKB-KW"/>
</dbReference>
<dbReference type="EMBL" id="QFYS01000001">
    <property type="protein sequence ID" value="RAK68602.1"/>
    <property type="molecule type" value="Genomic_DNA"/>
</dbReference>
<evidence type="ECO:0000313" key="10">
    <source>
        <dbReference type="Proteomes" id="UP000249524"/>
    </source>
</evidence>
<dbReference type="PANTHER" id="PTHR43133:SF25">
    <property type="entry name" value="RNA POLYMERASE SIGMA FACTOR RFAY-RELATED"/>
    <property type="match status" value="1"/>
</dbReference>
<dbReference type="SUPFAM" id="SSF88659">
    <property type="entry name" value="Sigma3 and sigma4 domains of RNA polymerase sigma factors"/>
    <property type="match status" value="1"/>
</dbReference>
<dbReference type="InterPro" id="IPR013324">
    <property type="entry name" value="RNA_pol_sigma_r3/r4-like"/>
</dbReference>
<dbReference type="InterPro" id="IPR039425">
    <property type="entry name" value="RNA_pol_sigma-70-like"/>
</dbReference>
<feature type="domain" description="RNA polymerase sigma-70 region 2" evidence="7">
    <location>
        <begin position="25"/>
        <end position="92"/>
    </location>
</feature>
<protein>
    <recommendedName>
        <fullName evidence="6">RNA polymerase sigma factor</fullName>
    </recommendedName>
</protein>
<evidence type="ECO:0000256" key="3">
    <source>
        <dbReference type="ARBA" id="ARBA00023082"/>
    </source>
</evidence>
<dbReference type="SUPFAM" id="SSF88946">
    <property type="entry name" value="Sigma2 domain of RNA polymerase sigma factors"/>
    <property type="match status" value="1"/>
</dbReference>
<evidence type="ECO:0000256" key="2">
    <source>
        <dbReference type="ARBA" id="ARBA00023015"/>
    </source>
</evidence>
<feature type="domain" description="RNA polymerase sigma factor 70 region 4 type 2" evidence="8">
    <location>
        <begin position="116"/>
        <end position="168"/>
    </location>
</feature>
<dbReference type="OrthoDB" id="9784272at2"/>
<dbReference type="PANTHER" id="PTHR43133">
    <property type="entry name" value="RNA POLYMERASE ECF-TYPE SIGMA FACTO"/>
    <property type="match status" value="1"/>
</dbReference>
<reference evidence="9 10" key="1">
    <citation type="submission" date="2018-05" db="EMBL/GenBank/DDBJ databases">
        <authorList>
            <person name="Lanie J.A."/>
            <person name="Ng W.-L."/>
            <person name="Kazmierczak K.M."/>
            <person name="Andrzejewski T.M."/>
            <person name="Davidsen T.M."/>
            <person name="Wayne K.J."/>
            <person name="Tettelin H."/>
            <person name="Glass J.I."/>
            <person name="Rusch D."/>
            <person name="Podicherti R."/>
            <person name="Tsui H.-C.T."/>
            <person name="Winkler M.E."/>
        </authorList>
    </citation>
    <scope>NUCLEOTIDE SEQUENCE [LARGE SCALE GENOMIC DNA]</scope>
    <source>
        <strain evidence="9 10">BUT-10</strain>
    </source>
</reference>
<comment type="caution">
    <text evidence="9">The sequence shown here is derived from an EMBL/GenBank/DDBJ whole genome shotgun (WGS) entry which is preliminary data.</text>
</comment>
<comment type="similarity">
    <text evidence="1 6">Belongs to the sigma-70 factor family. ECF subfamily.</text>
</comment>
<dbReference type="InterPro" id="IPR013325">
    <property type="entry name" value="RNA_pol_sigma_r2"/>
</dbReference>
<dbReference type="Proteomes" id="UP000249524">
    <property type="component" value="Unassembled WGS sequence"/>
</dbReference>
<sequence>MSPHATDDALVAAARAGSSVAFARLVDRHQQPLRAFLRRTCGDWSLADDLAQETFLTAWSRLGSLKSGASVRAWLCGIGYRKHLTAARTRGRNRVREAAWLAERPPSIAPMSDERMTLETVMADLPLDQRACVALCLAADFSHAEAAETLGLPLGTVKSHVTRGRARLLEALGDDNDGR</sequence>
<evidence type="ECO:0000256" key="1">
    <source>
        <dbReference type="ARBA" id="ARBA00010641"/>
    </source>
</evidence>
<proteinExistence type="inferred from homology"/>
<dbReference type="InterPro" id="IPR007627">
    <property type="entry name" value="RNA_pol_sigma70_r2"/>
</dbReference>
<dbReference type="Gene3D" id="1.10.1740.10">
    <property type="match status" value="1"/>
</dbReference>
<evidence type="ECO:0000256" key="6">
    <source>
        <dbReference type="RuleBase" id="RU000716"/>
    </source>
</evidence>
<evidence type="ECO:0000313" key="9">
    <source>
        <dbReference type="EMBL" id="RAK68602.1"/>
    </source>
</evidence>
<name>A0A328BME9_9CAUL</name>
<organism evidence="9 10">
    <name type="scientific">Phenylobacterium kunshanense</name>
    <dbReference type="NCBI Taxonomy" id="1445034"/>
    <lineage>
        <taxon>Bacteria</taxon>
        <taxon>Pseudomonadati</taxon>
        <taxon>Pseudomonadota</taxon>
        <taxon>Alphaproteobacteria</taxon>
        <taxon>Caulobacterales</taxon>
        <taxon>Caulobacteraceae</taxon>
        <taxon>Phenylobacterium</taxon>
    </lineage>
</organism>
<keyword evidence="10" id="KW-1185">Reference proteome</keyword>
<dbReference type="AlphaFoldDB" id="A0A328BME9"/>
<dbReference type="GO" id="GO:0006352">
    <property type="term" value="P:DNA-templated transcription initiation"/>
    <property type="evidence" value="ECO:0007669"/>
    <property type="project" value="InterPro"/>
</dbReference>
<evidence type="ECO:0000256" key="4">
    <source>
        <dbReference type="ARBA" id="ARBA00023125"/>
    </source>
</evidence>
<gene>
    <name evidence="9" type="ORF">DJ019_00835</name>
</gene>
<evidence type="ECO:0000256" key="5">
    <source>
        <dbReference type="ARBA" id="ARBA00023163"/>
    </source>
</evidence>
<dbReference type="Gene3D" id="1.10.10.10">
    <property type="entry name" value="Winged helix-like DNA-binding domain superfamily/Winged helix DNA-binding domain"/>
    <property type="match status" value="1"/>
</dbReference>
<dbReference type="Pfam" id="PF08281">
    <property type="entry name" value="Sigma70_r4_2"/>
    <property type="match status" value="1"/>
</dbReference>
<evidence type="ECO:0000259" key="8">
    <source>
        <dbReference type="Pfam" id="PF08281"/>
    </source>
</evidence>
<keyword evidence="2 6" id="KW-0805">Transcription regulation</keyword>
<keyword evidence="3 6" id="KW-0731">Sigma factor</keyword>
<dbReference type="Pfam" id="PF04542">
    <property type="entry name" value="Sigma70_r2"/>
    <property type="match status" value="1"/>
</dbReference>
<dbReference type="GO" id="GO:0003677">
    <property type="term" value="F:DNA binding"/>
    <property type="evidence" value="ECO:0007669"/>
    <property type="project" value="UniProtKB-KW"/>
</dbReference>
<keyword evidence="4 6" id="KW-0238">DNA-binding</keyword>
<dbReference type="NCBIfam" id="TIGR02937">
    <property type="entry name" value="sigma70-ECF"/>
    <property type="match status" value="1"/>
</dbReference>
<evidence type="ECO:0000259" key="7">
    <source>
        <dbReference type="Pfam" id="PF04542"/>
    </source>
</evidence>
<dbReference type="RefSeq" id="WP_111274094.1">
    <property type="nucleotide sequence ID" value="NZ_QFYS01000001.1"/>
</dbReference>